<organism evidence="1 2">
    <name type="scientific">Rhodococcus erythropolis</name>
    <name type="common">Arthrobacter picolinophilus</name>
    <dbReference type="NCBI Taxonomy" id="1833"/>
    <lineage>
        <taxon>Bacteria</taxon>
        <taxon>Bacillati</taxon>
        <taxon>Actinomycetota</taxon>
        <taxon>Actinomycetes</taxon>
        <taxon>Mycobacteriales</taxon>
        <taxon>Nocardiaceae</taxon>
        <taxon>Rhodococcus</taxon>
        <taxon>Rhodococcus erythropolis group</taxon>
    </lineage>
</organism>
<evidence type="ECO:0000313" key="2">
    <source>
        <dbReference type="Proteomes" id="UP000325576"/>
    </source>
</evidence>
<reference evidence="1 2" key="1">
    <citation type="journal article" date="2017" name="Poromechanics V (2013)">
        <title>Genomic Characterization of the Arsenic-Tolerant Actinobacterium, &lt;i&gt;Rhodococcus erythropolis&lt;/i&gt; S43.</title>
        <authorList>
            <person name="Retamal-Morales G."/>
            <person name="Mehnert M."/>
            <person name="Schwabe R."/>
            <person name="Tischler D."/>
            <person name="Schloemann M."/>
            <person name="Levican G.J."/>
        </authorList>
    </citation>
    <scope>NUCLEOTIDE SEQUENCE [LARGE SCALE GENOMIC DNA]</scope>
    <source>
        <strain evidence="1 2">S43</strain>
    </source>
</reference>
<dbReference type="AlphaFoldDB" id="A0A0C2WIB9"/>
<sequence>MWISTDPHPDLVRFDALESKPIDTESGWKRYLDSTATASRTVFGLKFSGGVVAAWAILRALNYLDQVGVL</sequence>
<dbReference type="EMBL" id="MRBO01000482">
    <property type="protein sequence ID" value="KAB2583977.1"/>
    <property type="molecule type" value="Genomic_DNA"/>
</dbReference>
<dbReference type="Proteomes" id="UP000325576">
    <property type="component" value="Unassembled WGS sequence"/>
</dbReference>
<name>A0A0C2WIB9_RHOER</name>
<evidence type="ECO:0000313" key="1">
    <source>
        <dbReference type="EMBL" id="KAB2583977.1"/>
    </source>
</evidence>
<gene>
    <name evidence="1" type="ORF">BS297_17680</name>
</gene>
<proteinExistence type="predicted"/>
<comment type="caution">
    <text evidence="1">The sequence shown here is derived from an EMBL/GenBank/DDBJ whole genome shotgun (WGS) entry which is preliminary data.</text>
</comment>
<accession>A0A0C2WIB9</accession>
<protein>
    <submittedName>
        <fullName evidence="1">Uncharacterized protein</fullName>
    </submittedName>
</protein>